<dbReference type="SMART" id="SM00355">
    <property type="entry name" value="ZnF_C2H2"/>
    <property type="match status" value="3"/>
</dbReference>
<evidence type="ECO:0000256" key="4">
    <source>
        <dbReference type="ARBA" id="ARBA00022833"/>
    </source>
</evidence>
<evidence type="ECO:0000256" key="1">
    <source>
        <dbReference type="ARBA" id="ARBA00004123"/>
    </source>
</evidence>
<dbReference type="AlphaFoldDB" id="A0AAN7A9K7"/>
<evidence type="ECO:0000313" key="12">
    <source>
        <dbReference type="Proteomes" id="UP001302321"/>
    </source>
</evidence>
<keyword evidence="4" id="KW-0862">Zinc</keyword>
<evidence type="ECO:0000259" key="10">
    <source>
        <dbReference type="PROSITE" id="PS50157"/>
    </source>
</evidence>
<evidence type="ECO:0000256" key="7">
    <source>
        <dbReference type="ARBA" id="ARBA00023242"/>
    </source>
</evidence>
<dbReference type="EMBL" id="MU866099">
    <property type="protein sequence ID" value="KAK4180396.1"/>
    <property type="molecule type" value="Genomic_DNA"/>
</dbReference>
<evidence type="ECO:0000256" key="3">
    <source>
        <dbReference type="ARBA" id="ARBA00022771"/>
    </source>
</evidence>
<proteinExistence type="predicted"/>
<organism evidence="11 12">
    <name type="scientific">Triangularia setosa</name>
    <dbReference type="NCBI Taxonomy" id="2587417"/>
    <lineage>
        <taxon>Eukaryota</taxon>
        <taxon>Fungi</taxon>
        <taxon>Dikarya</taxon>
        <taxon>Ascomycota</taxon>
        <taxon>Pezizomycotina</taxon>
        <taxon>Sordariomycetes</taxon>
        <taxon>Sordariomycetidae</taxon>
        <taxon>Sordariales</taxon>
        <taxon>Podosporaceae</taxon>
        <taxon>Triangularia</taxon>
    </lineage>
</organism>
<evidence type="ECO:0000256" key="2">
    <source>
        <dbReference type="ARBA" id="ARBA00022723"/>
    </source>
</evidence>
<keyword evidence="5" id="KW-0805">Transcription regulation</keyword>
<dbReference type="GO" id="GO:0008270">
    <property type="term" value="F:zinc ion binding"/>
    <property type="evidence" value="ECO:0007669"/>
    <property type="project" value="UniProtKB-KW"/>
</dbReference>
<feature type="domain" description="C2H2-type" evidence="10">
    <location>
        <begin position="423"/>
        <end position="452"/>
    </location>
</feature>
<keyword evidence="12" id="KW-1185">Reference proteome</keyword>
<keyword evidence="6" id="KW-0804">Transcription</keyword>
<protein>
    <recommendedName>
        <fullName evidence="10">C2H2-type domain-containing protein</fullName>
    </recommendedName>
</protein>
<dbReference type="Proteomes" id="UP001302321">
    <property type="component" value="Unassembled WGS sequence"/>
</dbReference>
<dbReference type="GO" id="GO:0006357">
    <property type="term" value="P:regulation of transcription by RNA polymerase II"/>
    <property type="evidence" value="ECO:0007669"/>
    <property type="project" value="TreeGrafter"/>
</dbReference>
<sequence length="763" mass="85251">MSSNPRRTPMTRPDSRGLSLKTNTLQKGATFHSPTSPISTSENVFRPPSLPRRSQSNLDDVIDSHRRRAALTLDEFDRTLAGLSISDSPSSAAARKIFREDSPPIPRGILNHTLDTVMAKEKEVERKVLRPRTRRTSRHHESDSGLGTSIASTNEQIAAKDKAVVKTTAVTKSAAAARTTTTATTQVLGQRANNRICEHTLKPLLGKPEFKDFHPLLLECPKKIQDKEIVCLRDLEKTLLLVAPVSELENDTTVKGDTYRAVIVKERTKSADLYLDFCLTTISCIQATVEYLNDREQTRPRDVPYSSGYFIDLVDQIRHYAQQLAEAKEKGENDEMDVDPTDEIKLHGGIHINGRPAELVRIKKNGKMISMATGEPIESIEEESSGAVRIKRSASEELEDEEEIMRSMARRKKNATPEELAPKKCREHGCNKEFKRPCDLTKHEKTHSRPWKCPVTTCKYHEYGWPTEKEMDRHHNDKHSAAPPMFECYYKPCPYKSKRESNCKQHMEKAHGWTYVRTKTNGKKPGSSIAGGSTHPTPQLGHISTPSSDMSGGVATPPDDWSHMYPSSLEFPTYLPETDFGMIPQELHLEYSPIDNPTPSTDSGMDHNSAYQDISTDFTLYEDIYSANVQLPTPMHANIYDKTMAPHYTSFTGAELCQPQPAQLSPIGQANAMLFTPTSMAEVDEGFDDQHEFAAMANVANGGDFILFPTQAGVSKPMYNDSLFATTELPGMTTGYSQPSTQDLINAFHVDWSAHDLSAYLPH</sequence>
<reference evidence="11" key="2">
    <citation type="submission" date="2023-05" db="EMBL/GenBank/DDBJ databases">
        <authorList>
            <consortium name="Lawrence Berkeley National Laboratory"/>
            <person name="Steindorff A."/>
            <person name="Hensen N."/>
            <person name="Bonometti L."/>
            <person name="Westerberg I."/>
            <person name="Brannstrom I.O."/>
            <person name="Guillou S."/>
            <person name="Cros-Aarteil S."/>
            <person name="Calhoun S."/>
            <person name="Haridas S."/>
            <person name="Kuo A."/>
            <person name="Mondo S."/>
            <person name="Pangilinan J."/>
            <person name="Riley R."/>
            <person name="Labutti K."/>
            <person name="Andreopoulos B."/>
            <person name="Lipzen A."/>
            <person name="Chen C."/>
            <person name="Yanf M."/>
            <person name="Daum C."/>
            <person name="Ng V."/>
            <person name="Clum A."/>
            <person name="Ohm R."/>
            <person name="Martin F."/>
            <person name="Silar P."/>
            <person name="Natvig D."/>
            <person name="Lalanne C."/>
            <person name="Gautier V."/>
            <person name="Ament-Velasquez S.L."/>
            <person name="Kruys A."/>
            <person name="Hutchinson M.I."/>
            <person name="Powell A.J."/>
            <person name="Barry K."/>
            <person name="Miller A.N."/>
            <person name="Grigoriev I.V."/>
            <person name="Debuchy R."/>
            <person name="Gladieux P."/>
            <person name="Thoren M.H."/>
            <person name="Johannesson H."/>
        </authorList>
    </citation>
    <scope>NUCLEOTIDE SEQUENCE</scope>
    <source>
        <strain evidence="11">CBS 892.96</strain>
    </source>
</reference>
<comment type="caution">
    <text evidence="11">The sequence shown here is derived from an EMBL/GenBank/DDBJ whole genome shotgun (WGS) entry which is preliminary data.</text>
</comment>
<feature type="compositionally biased region" description="Polar residues" evidence="9">
    <location>
        <begin position="20"/>
        <end position="43"/>
    </location>
</feature>
<feature type="region of interest" description="Disordered" evidence="9">
    <location>
        <begin position="383"/>
        <end position="402"/>
    </location>
</feature>
<accession>A0AAN7A9K7</accession>
<comment type="subcellular location">
    <subcellularLocation>
        <location evidence="1">Nucleus</location>
    </subcellularLocation>
</comment>
<dbReference type="InterPro" id="IPR051061">
    <property type="entry name" value="Zinc_finger_trans_reg"/>
</dbReference>
<evidence type="ECO:0000256" key="9">
    <source>
        <dbReference type="SAM" id="MobiDB-lite"/>
    </source>
</evidence>
<dbReference type="PROSITE" id="PS00028">
    <property type="entry name" value="ZINC_FINGER_C2H2_1"/>
    <property type="match status" value="1"/>
</dbReference>
<keyword evidence="3 8" id="KW-0863">Zinc-finger</keyword>
<evidence type="ECO:0000256" key="6">
    <source>
        <dbReference type="ARBA" id="ARBA00023163"/>
    </source>
</evidence>
<feature type="region of interest" description="Disordered" evidence="9">
    <location>
        <begin position="130"/>
        <end position="153"/>
    </location>
</feature>
<evidence type="ECO:0000256" key="5">
    <source>
        <dbReference type="ARBA" id="ARBA00023015"/>
    </source>
</evidence>
<reference evidence="11" key="1">
    <citation type="journal article" date="2023" name="Mol. Phylogenet. Evol.">
        <title>Genome-scale phylogeny and comparative genomics of the fungal order Sordariales.</title>
        <authorList>
            <person name="Hensen N."/>
            <person name="Bonometti L."/>
            <person name="Westerberg I."/>
            <person name="Brannstrom I.O."/>
            <person name="Guillou S."/>
            <person name="Cros-Aarteil S."/>
            <person name="Calhoun S."/>
            <person name="Haridas S."/>
            <person name="Kuo A."/>
            <person name="Mondo S."/>
            <person name="Pangilinan J."/>
            <person name="Riley R."/>
            <person name="LaButti K."/>
            <person name="Andreopoulos B."/>
            <person name="Lipzen A."/>
            <person name="Chen C."/>
            <person name="Yan M."/>
            <person name="Daum C."/>
            <person name="Ng V."/>
            <person name="Clum A."/>
            <person name="Steindorff A."/>
            <person name="Ohm R.A."/>
            <person name="Martin F."/>
            <person name="Silar P."/>
            <person name="Natvig D.O."/>
            <person name="Lalanne C."/>
            <person name="Gautier V."/>
            <person name="Ament-Velasquez S.L."/>
            <person name="Kruys A."/>
            <person name="Hutchinson M.I."/>
            <person name="Powell A.J."/>
            <person name="Barry K."/>
            <person name="Miller A.N."/>
            <person name="Grigoriev I.V."/>
            <person name="Debuchy R."/>
            <person name="Gladieux P."/>
            <person name="Hiltunen Thoren M."/>
            <person name="Johannesson H."/>
        </authorList>
    </citation>
    <scope>NUCLEOTIDE SEQUENCE</scope>
    <source>
        <strain evidence="11">CBS 892.96</strain>
    </source>
</reference>
<keyword evidence="7" id="KW-0539">Nucleus</keyword>
<keyword evidence="2" id="KW-0479">Metal-binding</keyword>
<dbReference type="PANTHER" id="PTHR46179:SF13">
    <property type="entry name" value="C2H2-TYPE DOMAIN-CONTAINING PROTEIN"/>
    <property type="match status" value="1"/>
</dbReference>
<name>A0AAN7A9K7_9PEZI</name>
<feature type="region of interest" description="Disordered" evidence="9">
    <location>
        <begin position="1"/>
        <end position="59"/>
    </location>
</feature>
<dbReference type="PANTHER" id="PTHR46179">
    <property type="entry name" value="ZINC FINGER PROTEIN"/>
    <property type="match status" value="1"/>
</dbReference>
<evidence type="ECO:0000256" key="8">
    <source>
        <dbReference type="PROSITE-ProRule" id="PRU00042"/>
    </source>
</evidence>
<dbReference type="PROSITE" id="PS50157">
    <property type="entry name" value="ZINC_FINGER_C2H2_2"/>
    <property type="match status" value="1"/>
</dbReference>
<evidence type="ECO:0000313" key="11">
    <source>
        <dbReference type="EMBL" id="KAK4180396.1"/>
    </source>
</evidence>
<dbReference type="InterPro" id="IPR013087">
    <property type="entry name" value="Znf_C2H2_type"/>
</dbReference>
<gene>
    <name evidence="11" type="ORF">QBC36DRAFT_30610</name>
</gene>
<dbReference type="GO" id="GO:0005634">
    <property type="term" value="C:nucleus"/>
    <property type="evidence" value="ECO:0007669"/>
    <property type="project" value="UniProtKB-SubCell"/>
</dbReference>